<dbReference type="InterPro" id="IPR018490">
    <property type="entry name" value="cNMP-bd_dom_sf"/>
</dbReference>
<feature type="transmembrane region" description="Helical" evidence="3">
    <location>
        <begin position="259"/>
        <end position="279"/>
    </location>
</feature>
<dbReference type="PANTHER" id="PTHR23011">
    <property type="entry name" value="CYCLIC NUCLEOTIDE-BINDING DOMAIN CONTAINING PROTEIN"/>
    <property type="match status" value="1"/>
</dbReference>
<dbReference type="CDD" id="cd00038">
    <property type="entry name" value="CAP_ED"/>
    <property type="match status" value="1"/>
</dbReference>
<dbReference type="InterPro" id="IPR016024">
    <property type="entry name" value="ARM-type_fold"/>
</dbReference>
<evidence type="ECO:0000313" key="6">
    <source>
        <dbReference type="Proteomes" id="UP000473574"/>
    </source>
</evidence>
<keyword evidence="2" id="KW-0605">Phycobilisome</keyword>
<evidence type="ECO:0000256" key="1">
    <source>
        <dbReference type="ARBA" id="ARBA00022549"/>
    </source>
</evidence>
<proteinExistence type="predicted"/>
<dbReference type="Gene3D" id="2.60.120.10">
    <property type="entry name" value="Jelly Rolls"/>
    <property type="match status" value="1"/>
</dbReference>
<dbReference type="SUPFAM" id="SSF48371">
    <property type="entry name" value="ARM repeat"/>
    <property type="match status" value="1"/>
</dbReference>
<feature type="transmembrane region" description="Helical" evidence="3">
    <location>
        <begin position="355"/>
        <end position="372"/>
    </location>
</feature>
<dbReference type="Gene3D" id="1.25.10.10">
    <property type="entry name" value="Leucine-rich Repeat Variant"/>
    <property type="match status" value="1"/>
</dbReference>
<comment type="caution">
    <text evidence="5">The sequence shown here is derived from an EMBL/GenBank/DDBJ whole genome shotgun (WGS) entry which is preliminary data.</text>
</comment>
<dbReference type="SMART" id="SM00100">
    <property type="entry name" value="cNMP"/>
    <property type="match status" value="1"/>
</dbReference>
<dbReference type="EMBL" id="QZCE01000002">
    <property type="protein sequence ID" value="NEZ64533.1"/>
    <property type="molecule type" value="Genomic_DNA"/>
</dbReference>
<keyword evidence="3" id="KW-0472">Membrane</keyword>
<evidence type="ECO:0000313" key="5">
    <source>
        <dbReference type="EMBL" id="NEZ64533.1"/>
    </source>
</evidence>
<organism evidence="5 6">
    <name type="scientific">Adonisia turfae CCMR0082</name>
    <dbReference type="NCBI Taxonomy" id="2304604"/>
    <lineage>
        <taxon>Bacteria</taxon>
        <taxon>Bacillati</taxon>
        <taxon>Cyanobacteriota</taxon>
        <taxon>Adonisia</taxon>
        <taxon>Adonisia turfae</taxon>
    </lineage>
</organism>
<evidence type="ECO:0000259" key="4">
    <source>
        <dbReference type="PROSITE" id="PS50042"/>
    </source>
</evidence>
<dbReference type="InterPro" id="IPR014710">
    <property type="entry name" value="RmlC-like_jellyroll"/>
</dbReference>
<keyword evidence="3" id="KW-0812">Transmembrane</keyword>
<dbReference type="InterPro" id="IPR011989">
    <property type="entry name" value="ARM-like"/>
</dbReference>
<dbReference type="PROSITE" id="PS50042">
    <property type="entry name" value="CNMP_BINDING_3"/>
    <property type="match status" value="1"/>
</dbReference>
<feature type="transmembrane region" description="Helical" evidence="3">
    <location>
        <begin position="77"/>
        <end position="96"/>
    </location>
</feature>
<accession>A0A6M0S8X3</accession>
<gene>
    <name evidence="5" type="ORF">D0962_17355</name>
</gene>
<dbReference type="RefSeq" id="WP_163664877.1">
    <property type="nucleotide sequence ID" value="NZ_QZCE01000002.1"/>
</dbReference>
<feature type="transmembrane region" description="Helical" evidence="3">
    <location>
        <begin position="102"/>
        <end position="127"/>
    </location>
</feature>
<dbReference type="Pfam" id="PF00027">
    <property type="entry name" value="cNMP_binding"/>
    <property type="match status" value="1"/>
</dbReference>
<feature type="transmembrane region" description="Helical" evidence="3">
    <location>
        <begin position="168"/>
        <end position="188"/>
    </location>
</feature>
<dbReference type="SUPFAM" id="SSF103473">
    <property type="entry name" value="MFS general substrate transporter"/>
    <property type="match status" value="1"/>
</dbReference>
<feature type="transmembrane region" description="Helical" evidence="3">
    <location>
        <begin position="46"/>
        <end position="65"/>
    </location>
</feature>
<protein>
    <submittedName>
        <fullName evidence="5">Cyclic nucleotide-binding domain-containing protein</fullName>
    </submittedName>
</protein>
<feature type="transmembrane region" description="Helical" evidence="3">
    <location>
        <begin position="139"/>
        <end position="162"/>
    </location>
</feature>
<keyword evidence="3" id="KW-1133">Transmembrane helix</keyword>
<dbReference type="InterPro" id="IPR000595">
    <property type="entry name" value="cNMP-bd_dom"/>
</dbReference>
<dbReference type="InterPro" id="IPR036259">
    <property type="entry name" value="MFS_trans_sf"/>
</dbReference>
<feature type="transmembrane region" description="Helical" evidence="3">
    <location>
        <begin position="291"/>
        <end position="312"/>
    </location>
</feature>
<evidence type="ECO:0000256" key="3">
    <source>
        <dbReference type="SAM" id="Phobius"/>
    </source>
</evidence>
<dbReference type="AlphaFoldDB" id="A0A6M0S8X3"/>
<dbReference type="Proteomes" id="UP000473574">
    <property type="component" value="Unassembled WGS sequence"/>
</dbReference>
<evidence type="ECO:0000256" key="2">
    <source>
        <dbReference type="ARBA" id="ARBA00022738"/>
    </source>
</evidence>
<sequence>MLTAFKSLQDSRLTQLLLLAVTVLVQSVMAIAVANSIFVSQLGAERLPIAFILIGLCSMPAYICISQVVQRVRSTELFCGALVVLLMLVVALRLALPLDMAPVYYGLLIVSFFQWDICNNILYPSLLTDYFNTLEYKQYAPYIGISQAVGALVGGSLVGGLSRWLSTQNLLLCLPVVIAIALLQLAYLDRTQRPLSKQPSETVGVIESLQSFPELAKRYPLVIFLAASSFLLVIIYLSSEFLWFSIYGQEFTQRALTGFLGLMRVVVSIVQMVVLYGLTRPLLRWLGVARMNVVFPLTTLAAFMGLGVNGQLPAAIGLQLNSDALYKAINLPVHQLNYNAIPKEFMGRIRTLSDGFIYAVGLTCAGAFLWLGEHTLSLEQITWLVCSLVMLFLLVRLPMGRFYTAGLEDLIRTDAIDLDQLASRQAVLPLKATIQTLLQSDERYDQIKGLELATRVGEPGEFLDDVLTLLPGADRQVRSAVVSLFSDGVSEEGVGPNAELEPDETGEAGLWSVWQEQLTPEQPLAFRLTALEILMVQQQPIADEILDELIAQADLSLRSLAMVARLQGTALTDTAFSEIEQYGLDEGVAKAVIRVVARSADETLLEFLTTRLLPHGSADTKQLGLETLAKLGETMPDAARLKTLALAQQHFSHEQPGVRIAALTLWQQSHGNLVPLATALGDVHPRVREQAATLLAAKGGLTEAKEQLGSDNRQTVNSAIAAIGKIRTRQASDILYAHLADDFQQVGHTRRWQTQIPQDDPNWKPLAVAIEDYHQRLIQKVLYVLSSLGHSRTVNTVNQIFATTDSRDRSNAVEVLASLSHRRFILPLLPLLEQDTDGVGTAQGSQPSLHWLRNKGYKILLEAIESKDRWLRAGALIALAKIPRASLKDIDPVVQSVARDLFPTPPLLQDVYTALQPSTPDTLMNRLIILKDVALFQNLSLDELLLIDEALVPQQFMASTTIFEEGSWGSHLYIIASGTVQIVKTVDDEQKEIKQLMTGNYFGEIALFDDAPRWNGAIAKDDCMLLKLEKQRFISLTTQRPHILLEICRFMSQQLRETDKFRSAKKFVASGAHVEDETLQNC</sequence>
<name>A0A6M0S8X3_9CYAN</name>
<dbReference type="SUPFAM" id="SSF51206">
    <property type="entry name" value="cAMP-binding domain-like"/>
    <property type="match status" value="1"/>
</dbReference>
<dbReference type="GO" id="GO:0030089">
    <property type="term" value="C:phycobilisome"/>
    <property type="evidence" value="ECO:0007669"/>
    <property type="project" value="UniProtKB-KW"/>
</dbReference>
<feature type="domain" description="Cyclic nucleotide-binding" evidence="4">
    <location>
        <begin position="935"/>
        <end position="1036"/>
    </location>
</feature>
<feature type="transmembrane region" description="Helical" evidence="3">
    <location>
        <begin position="381"/>
        <end position="399"/>
    </location>
</feature>
<feature type="transmembrane region" description="Helical" evidence="3">
    <location>
        <begin position="219"/>
        <end position="239"/>
    </location>
</feature>
<dbReference type="Gene3D" id="1.20.1250.20">
    <property type="entry name" value="MFS general substrate transporter like domains"/>
    <property type="match status" value="1"/>
</dbReference>
<keyword evidence="1" id="KW-0042">Antenna complex</keyword>
<dbReference type="PANTHER" id="PTHR23011:SF28">
    <property type="entry name" value="CYCLIC NUCLEOTIDE-BINDING DOMAIN CONTAINING PROTEIN"/>
    <property type="match status" value="1"/>
</dbReference>
<reference evidence="5 6" key="1">
    <citation type="journal article" date="2020" name="Microb. Ecol.">
        <title>Ecogenomics of the Marine Benthic Filamentous Cyanobacterium Adonisia.</title>
        <authorList>
            <person name="Walter J.M."/>
            <person name="Coutinho F.H."/>
            <person name="Leomil L."/>
            <person name="Hargreaves P.I."/>
            <person name="Campeao M.E."/>
            <person name="Vieira V.V."/>
            <person name="Silva B.S."/>
            <person name="Fistarol G.O."/>
            <person name="Salomon P.S."/>
            <person name="Sawabe T."/>
            <person name="Mino S."/>
            <person name="Hosokawa M."/>
            <person name="Miyashita H."/>
            <person name="Maruyama F."/>
            <person name="van Verk M.C."/>
            <person name="Dutilh B.E."/>
            <person name="Thompson C.C."/>
            <person name="Thompson F.L."/>
        </authorList>
    </citation>
    <scope>NUCLEOTIDE SEQUENCE [LARGE SCALE GENOMIC DNA]</scope>
    <source>
        <strain evidence="5 6">CCMR0082</strain>
    </source>
</reference>